<evidence type="ECO:0000256" key="1">
    <source>
        <dbReference type="SAM" id="MobiDB-lite"/>
    </source>
</evidence>
<dbReference type="GO" id="GO:0005634">
    <property type="term" value="C:nucleus"/>
    <property type="evidence" value="ECO:0007669"/>
    <property type="project" value="TreeGrafter"/>
</dbReference>
<feature type="compositionally biased region" description="Polar residues" evidence="1">
    <location>
        <begin position="502"/>
        <end position="519"/>
    </location>
</feature>
<sequence>MATTPQSRLNRLFAGQPLPSPPKPGEVHFSVKELEQKAAKDQQQTWKIPTTAEYPRKIIPPPKPTGADVLSSSEDEDDYVGAFRQKPSMISPTKQFTKSNSNPKNTHIEPHRAIEYIPQGKVSSKAAKEHAVPESFNDNEGLPTSNAQGAPIIGHFCQFFLAAKFPYKYMNDRNDRVSKRFFADNKFYNRTWDIYYLNPPSTLSSKAIVLVPRSQVQNLVDEIGQTFKVPVFVPEFPFTLTFYDDGTPQPQHLGTSNSRDEFNTLHNSIPPSEENHGECPASAPHSAKQNFAAFREKCQDALAASKKKGGATAGKKTKEDDRLLAVRDWKSQMRRTQRYLGLRRKSVRLQPDADLSWAEEQEIRKKAIMEPLNIHSPAPHPFEKEPVIISVDVESYERAHNLITEIGISTLDTLDLGDTAPGENGRNWINQIRSRHFRIKGRQHLVNKDFCVGNPDAFQFGSSEWVDLQEAPAVVDSCFEWPFSVQYKHAGLEDPWDREPANHNSASGDASTGTTNCQRDGTNRAAIASVLDGLGNSDAITEAIRKAETDRDPKALQRGSKERNIVLVGHDIRSDLEYLRILGSKIFKPSRGAYPVAAMEAVDNGDGVARILGSILEALDTAPLYKAFKEEPQPRNLASIATDLGLQCYFMHNGGNDARYTLEALIAMVVKARLKEGEKEAGDGANSEAKGSFKGGLDGSSVAGAEAKASPDVDGPEAKAMPEADGLLASTERLGLDSSIKDDDEEWEM</sequence>
<proteinExistence type="predicted"/>
<protein>
    <recommendedName>
        <fullName evidence="2">Gfd2/YDR514C-like C-terminal domain-containing protein</fullName>
    </recommendedName>
</protein>
<dbReference type="InterPro" id="IPR048519">
    <property type="entry name" value="Gfd2/YDR514C-like_C"/>
</dbReference>
<feature type="region of interest" description="Disordered" evidence="1">
    <location>
        <begin position="679"/>
        <end position="749"/>
    </location>
</feature>
<evidence type="ECO:0000259" key="2">
    <source>
        <dbReference type="Pfam" id="PF21762"/>
    </source>
</evidence>
<dbReference type="AlphaFoldDB" id="A0AAV9Q453"/>
<dbReference type="PANTHER" id="PTHR28083">
    <property type="entry name" value="GOOD FOR FULL DBP5 ACTIVITY PROTEIN 2"/>
    <property type="match status" value="1"/>
</dbReference>
<feature type="domain" description="Gfd2/YDR514C-like C-terminal" evidence="2">
    <location>
        <begin position="551"/>
        <end position="668"/>
    </location>
</feature>
<name>A0AAV9Q453_9PEZI</name>
<dbReference type="Pfam" id="PF21762">
    <property type="entry name" value="DEDDh_C"/>
    <property type="match status" value="2"/>
</dbReference>
<dbReference type="PANTHER" id="PTHR28083:SF1">
    <property type="entry name" value="GOOD FOR FULL DBP5 ACTIVITY PROTEIN 2"/>
    <property type="match status" value="1"/>
</dbReference>
<evidence type="ECO:0000313" key="4">
    <source>
        <dbReference type="Proteomes" id="UP001345827"/>
    </source>
</evidence>
<dbReference type="InterPro" id="IPR040151">
    <property type="entry name" value="Gfd2/YDR514C-like"/>
</dbReference>
<feature type="region of interest" description="Disordered" evidence="1">
    <location>
        <begin position="1"/>
        <end position="26"/>
    </location>
</feature>
<feature type="region of interest" description="Disordered" evidence="1">
    <location>
        <begin position="494"/>
        <end position="519"/>
    </location>
</feature>
<evidence type="ECO:0000313" key="3">
    <source>
        <dbReference type="EMBL" id="KAK5535348.1"/>
    </source>
</evidence>
<organism evidence="3 4">
    <name type="scientific">Vermiconidia calcicola</name>
    <dbReference type="NCBI Taxonomy" id="1690605"/>
    <lineage>
        <taxon>Eukaryota</taxon>
        <taxon>Fungi</taxon>
        <taxon>Dikarya</taxon>
        <taxon>Ascomycota</taxon>
        <taxon>Pezizomycotina</taxon>
        <taxon>Dothideomycetes</taxon>
        <taxon>Dothideomycetidae</taxon>
        <taxon>Mycosphaerellales</taxon>
        <taxon>Extremaceae</taxon>
        <taxon>Vermiconidia</taxon>
    </lineage>
</organism>
<feature type="region of interest" description="Disordered" evidence="1">
    <location>
        <begin position="38"/>
        <end position="73"/>
    </location>
</feature>
<gene>
    <name evidence="3" type="ORF">LTR25_006356</name>
</gene>
<comment type="caution">
    <text evidence="3">The sequence shown here is derived from an EMBL/GenBank/DDBJ whole genome shotgun (WGS) entry which is preliminary data.</text>
</comment>
<dbReference type="Proteomes" id="UP001345827">
    <property type="component" value="Unassembled WGS sequence"/>
</dbReference>
<keyword evidence="4" id="KW-1185">Reference proteome</keyword>
<dbReference type="SUPFAM" id="SSF53098">
    <property type="entry name" value="Ribonuclease H-like"/>
    <property type="match status" value="1"/>
</dbReference>
<accession>A0AAV9Q453</accession>
<dbReference type="EMBL" id="JAXLQG010000010">
    <property type="protein sequence ID" value="KAK5535348.1"/>
    <property type="molecule type" value="Genomic_DNA"/>
</dbReference>
<dbReference type="InterPro" id="IPR012337">
    <property type="entry name" value="RNaseH-like_sf"/>
</dbReference>
<feature type="domain" description="Gfd2/YDR514C-like C-terminal" evidence="2">
    <location>
        <begin position="387"/>
        <end position="488"/>
    </location>
</feature>
<reference evidence="3 4" key="1">
    <citation type="submission" date="2023-06" db="EMBL/GenBank/DDBJ databases">
        <title>Black Yeasts Isolated from many extreme environments.</title>
        <authorList>
            <person name="Coleine C."/>
            <person name="Stajich J.E."/>
            <person name="Selbmann L."/>
        </authorList>
    </citation>
    <scope>NUCLEOTIDE SEQUENCE [LARGE SCALE GENOMIC DNA]</scope>
    <source>
        <strain evidence="3 4">CCFEE 5887</strain>
    </source>
</reference>